<dbReference type="PRINTS" id="PR00086">
    <property type="entry name" value="LLDHDRGNASE"/>
</dbReference>
<feature type="domain" description="Lactate/malate dehydrogenase N-terminal" evidence="8">
    <location>
        <begin position="1"/>
        <end position="141"/>
    </location>
</feature>
<evidence type="ECO:0000259" key="9">
    <source>
        <dbReference type="Pfam" id="PF02866"/>
    </source>
</evidence>
<evidence type="ECO:0000313" key="11">
    <source>
        <dbReference type="Proteomes" id="UP000266287"/>
    </source>
</evidence>
<keyword evidence="3 6" id="KW-0520">NAD</keyword>
<dbReference type="PIRSF" id="PIRSF000102">
    <property type="entry name" value="Lac_mal_DH"/>
    <property type="match status" value="1"/>
</dbReference>
<proteinExistence type="inferred from homology"/>
<organism evidence="10 11">
    <name type="scientific">candidate division NPL-UPA2 bacterium Unc8</name>
    <dbReference type="NCBI Taxonomy" id="1980939"/>
    <lineage>
        <taxon>Bacteria</taxon>
    </lineage>
</organism>
<dbReference type="InterPro" id="IPR001236">
    <property type="entry name" value="Lactate/malate_DH_N"/>
</dbReference>
<dbReference type="SUPFAM" id="SSF51735">
    <property type="entry name" value="NAD(P)-binding Rossmann-fold domains"/>
    <property type="match status" value="1"/>
</dbReference>
<keyword evidence="1" id="KW-0816">Tricarboxylic acid cycle</keyword>
<dbReference type="GO" id="GO:0006099">
    <property type="term" value="P:tricarboxylic acid cycle"/>
    <property type="evidence" value="ECO:0007669"/>
    <property type="project" value="UniProtKB-KW"/>
</dbReference>
<evidence type="ECO:0000313" key="10">
    <source>
        <dbReference type="EMBL" id="RII00653.1"/>
    </source>
</evidence>
<sequence>MKISIIGSGNVGTTAAIYITLEGLPVDVFLFDAVEGLPQGRAIDLGQAEALKGSDVSIKGSNNYEDTAGSEIVVITAGVARKPGMSRLDLLKKNKEIVTPVVKQVVKHSPDARLLIVTNPVDIITYLALKISGFERKKVFGMGGVLDGARFCYFLSRALKEQPRDIYPLIIGEHGEGMLPLTKYSTVSGKPVNEVMGKKELNKIIDKTRNAGADIVSFLKTGSAYLAPGAAVAKMAAAIISPQAEKEILPASVYLNGEYGLRDICLGVPVKLGRNGIEEIIELKLSNEERGVLIHTAGKLKAVIREVHL</sequence>
<evidence type="ECO:0000256" key="5">
    <source>
        <dbReference type="PIRSR" id="PIRSR000102-2"/>
    </source>
</evidence>
<feature type="domain" description="Lactate/malate dehydrogenase C-terminal" evidence="9">
    <location>
        <begin position="146"/>
        <end position="307"/>
    </location>
</feature>
<dbReference type="InterPro" id="IPR011275">
    <property type="entry name" value="Malate_DH_type3"/>
</dbReference>
<dbReference type="InterPro" id="IPR001557">
    <property type="entry name" value="L-lactate/malate_DH"/>
</dbReference>
<feature type="active site" description="Proton acceptor" evidence="4">
    <location>
        <position position="174"/>
    </location>
</feature>
<dbReference type="Pfam" id="PF02866">
    <property type="entry name" value="Ldh_1_C"/>
    <property type="match status" value="1"/>
</dbReference>
<reference evidence="10 11" key="1">
    <citation type="submission" date="2018-08" db="EMBL/GenBank/DDBJ databases">
        <title>Draft genome of candidate division NPL-UPA2 bacterium Unc8 that adapted to ultra-basic serpentinizing groundwater.</title>
        <authorList>
            <person name="Ishii S."/>
            <person name="Suzuki S."/>
            <person name="Nealson K.H."/>
        </authorList>
    </citation>
    <scope>NUCLEOTIDE SEQUENCE [LARGE SCALE GENOMIC DNA]</scope>
    <source>
        <strain evidence="10">Unc8</strain>
    </source>
</reference>
<evidence type="ECO:0000256" key="3">
    <source>
        <dbReference type="ARBA" id="ARBA00023027"/>
    </source>
</evidence>
<dbReference type="Proteomes" id="UP000266287">
    <property type="component" value="Unassembled WGS sequence"/>
</dbReference>
<dbReference type="Gene3D" id="3.90.110.10">
    <property type="entry name" value="Lactate dehydrogenase/glycoside hydrolase, family 4, C-terminal"/>
    <property type="match status" value="1"/>
</dbReference>
<evidence type="ECO:0000256" key="1">
    <source>
        <dbReference type="ARBA" id="ARBA00022532"/>
    </source>
</evidence>
<dbReference type="InterPro" id="IPR015955">
    <property type="entry name" value="Lactate_DH/Glyco_Ohase_4_C"/>
</dbReference>
<comment type="similarity">
    <text evidence="7">Belongs to the LDH/MDH superfamily.</text>
</comment>
<dbReference type="GO" id="GO:0004459">
    <property type="term" value="F:L-lactate dehydrogenase (NAD+) activity"/>
    <property type="evidence" value="ECO:0007669"/>
    <property type="project" value="TreeGrafter"/>
</dbReference>
<dbReference type="NCBIfam" id="NF004863">
    <property type="entry name" value="PRK06223.1"/>
    <property type="match status" value="1"/>
</dbReference>
<feature type="binding site" evidence="5">
    <location>
        <position position="119"/>
    </location>
    <ligand>
        <name>substrate</name>
    </ligand>
</feature>
<dbReference type="Pfam" id="PF00056">
    <property type="entry name" value="Ldh_1_N"/>
    <property type="match status" value="1"/>
</dbReference>
<evidence type="ECO:0000256" key="7">
    <source>
        <dbReference type="RuleBase" id="RU003369"/>
    </source>
</evidence>
<feature type="binding site" evidence="5">
    <location>
        <position position="150"/>
    </location>
    <ligand>
        <name>substrate</name>
    </ligand>
</feature>
<dbReference type="SUPFAM" id="SSF56327">
    <property type="entry name" value="LDH C-terminal domain-like"/>
    <property type="match status" value="1"/>
</dbReference>
<evidence type="ECO:0000259" key="8">
    <source>
        <dbReference type="Pfam" id="PF00056"/>
    </source>
</evidence>
<evidence type="ECO:0000256" key="4">
    <source>
        <dbReference type="PIRSR" id="PIRSR000102-1"/>
    </source>
</evidence>
<protein>
    <submittedName>
        <fullName evidence="10">Malate dehydrogenase</fullName>
    </submittedName>
</protein>
<dbReference type="InterPro" id="IPR036291">
    <property type="entry name" value="NAD(P)-bd_dom_sf"/>
</dbReference>
<gene>
    <name evidence="10" type="ORF">B9J77_01110</name>
</gene>
<dbReference type="CDD" id="cd01339">
    <property type="entry name" value="LDH-like_MDH"/>
    <property type="match status" value="1"/>
</dbReference>
<accession>A0A399FZV7</accession>
<dbReference type="InterPro" id="IPR022383">
    <property type="entry name" value="Lactate/malate_DH_C"/>
</dbReference>
<dbReference type="AlphaFoldDB" id="A0A399FZV7"/>
<dbReference type="EMBL" id="NDHY01000002">
    <property type="protein sequence ID" value="RII00653.1"/>
    <property type="molecule type" value="Genomic_DNA"/>
</dbReference>
<comment type="caution">
    <text evidence="10">The sequence shown here is derived from an EMBL/GenBank/DDBJ whole genome shotgun (WGS) entry which is preliminary data.</text>
</comment>
<dbReference type="Gene3D" id="3.40.50.720">
    <property type="entry name" value="NAD(P)-binding Rossmann-like Domain"/>
    <property type="match status" value="1"/>
</dbReference>
<feature type="binding site" evidence="6">
    <location>
        <position position="32"/>
    </location>
    <ligand>
        <name>NAD(+)</name>
        <dbReference type="ChEBI" id="CHEBI:57540"/>
    </ligand>
</feature>
<evidence type="ECO:0000256" key="6">
    <source>
        <dbReference type="PIRSR" id="PIRSR000102-3"/>
    </source>
</evidence>
<feature type="binding site" evidence="6">
    <location>
        <begin position="7"/>
        <end position="12"/>
    </location>
    <ligand>
        <name>NAD(+)</name>
        <dbReference type="ChEBI" id="CHEBI:57540"/>
    </ligand>
</feature>
<feature type="binding site" evidence="6">
    <location>
        <begin position="117"/>
        <end position="119"/>
    </location>
    <ligand>
        <name>NAD(+)</name>
        <dbReference type="ChEBI" id="CHEBI:57540"/>
    </ligand>
</feature>
<feature type="binding site" evidence="6">
    <location>
        <position position="94"/>
    </location>
    <ligand>
        <name>NAD(+)</name>
        <dbReference type="ChEBI" id="CHEBI:57540"/>
    </ligand>
</feature>
<dbReference type="PANTHER" id="PTHR43128">
    <property type="entry name" value="L-2-HYDROXYCARBOXYLATE DEHYDROGENASE (NAD(P)(+))"/>
    <property type="match status" value="1"/>
</dbReference>
<name>A0A399FZV7_UNCN2</name>
<keyword evidence="2 7" id="KW-0560">Oxidoreductase</keyword>
<dbReference type="PANTHER" id="PTHR43128:SF16">
    <property type="entry name" value="L-LACTATE DEHYDROGENASE"/>
    <property type="match status" value="1"/>
</dbReference>
<dbReference type="FunFam" id="3.40.50.720:FF:000018">
    <property type="entry name" value="Malate dehydrogenase"/>
    <property type="match status" value="1"/>
</dbReference>
<dbReference type="GO" id="GO:0006089">
    <property type="term" value="P:lactate metabolic process"/>
    <property type="evidence" value="ECO:0007669"/>
    <property type="project" value="TreeGrafter"/>
</dbReference>
<evidence type="ECO:0000256" key="2">
    <source>
        <dbReference type="ARBA" id="ARBA00023002"/>
    </source>
</evidence>
<feature type="binding site" evidence="5">
    <location>
        <position position="81"/>
    </location>
    <ligand>
        <name>substrate</name>
    </ligand>
</feature>
<feature type="binding site" evidence="5">
    <location>
        <position position="87"/>
    </location>
    <ligand>
        <name>substrate</name>
    </ligand>
</feature>